<protein>
    <recommendedName>
        <fullName evidence="9">Multicopper oxidase</fullName>
    </recommendedName>
</protein>
<feature type="transmembrane region" description="Helical" evidence="4">
    <location>
        <begin position="158"/>
        <end position="175"/>
    </location>
</feature>
<keyword evidence="1" id="KW-0479">Metal-binding</keyword>
<sequence length="705" mass="76654">MYAIASQIELGLLFLLLVMSAIAAIKASGLLYDRPVAKLRRKAQKLRFWAILVSLPAVMAAAAVVYMVITLEPVFWLDRMLLHVPLLLIPAASIWLLSVPRLRRLLLAADGGMGDPQDWSRRASDPGIAGPFRWMLLGALGAFYFSLRPPVPFEWTEAAVPLVAILGAAALLWFPQAARHRAANRPGGGVSLQPGWVHALRRLSMLLACAGIAVVPFSLVMQNSKLPDRLAMAEGPADFGTGAALAAYAGHEGHSGHDGLGASQTAQPNAATPVSVTELTGPRAGKPDRTITLTAMKKTVRLSSGKTVDAWTFNGQIPGPEIRLREGELVEVKLVNKDIEQGATIHWHGLDVPNAEDGVAGATQDAVMPGETHTYRFRAEQVGTFWYHSHQNSREAVSKGLFGPLIVEPNTADARKTADITVMTHLWDGTFAVGDVDGIRKETIAPGTPVRLRLINTVDWVRQRYELAGTSFRVTAIDGTELSDPGELTNVRLTLTTGGRYDIAFTMPHHPVFLRVGGDDSLGILMSPDGVGDAPAVSSYGDFDPLHYGRPAPVAFGPDSDFDREFTMLLDNKLGFYDGQFEMLYTMNGHVFPDTPMFMVREGELVKTTIVNRGAVDHPMHLHGHHVLVLSRNGERASGSPWWSDTLDVQPGDVYEVAFKADNPGIWMDHCHNLTHAAIGMTMHLMYEGVTTPFEVGRATGNHPE</sequence>
<dbReference type="SUPFAM" id="SSF49503">
    <property type="entry name" value="Cupredoxins"/>
    <property type="match status" value="3"/>
</dbReference>
<feature type="transmembrane region" description="Helical" evidence="4">
    <location>
        <begin position="203"/>
        <end position="221"/>
    </location>
</feature>
<organism evidence="7 8">
    <name type="scientific">Paenibacillus cisolokensis</name>
    <dbReference type="NCBI Taxonomy" id="1658519"/>
    <lineage>
        <taxon>Bacteria</taxon>
        <taxon>Bacillati</taxon>
        <taxon>Bacillota</taxon>
        <taxon>Bacilli</taxon>
        <taxon>Bacillales</taxon>
        <taxon>Paenibacillaceae</taxon>
        <taxon>Paenibacillus</taxon>
    </lineage>
</organism>
<dbReference type="CDD" id="cd04202">
    <property type="entry name" value="CuRO_D2_2dMcoN_like"/>
    <property type="match status" value="1"/>
</dbReference>
<feature type="transmembrane region" description="Helical" evidence="4">
    <location>
        <begin position="48"/>
        <end position="69"/>
    </location>
</feature>
<name>A0ABQ4NF25_9BACL</name>
<dbReference type="RefSeq" id="WP_244863826.1">
    <property type="nucleotide sequence ID" value="NZ_BOVJ01000218.1"/>
</dbReference>
<evidence type="ECO:0000313" key="7">
    <source>
        <dbReference type="EMBL" id="GIQ66840.1"/>
    </source>
</evidence>
<gene>
    <name evidence="7" type="ORF">PACILC2_54080</name>
</gene>
<dbReference type="Pfam" id="PF07732">
    <property type="entry name" value="Cu-oxidase_3"/>
    <property type="match status" value="1"/>
</dbReference>
<evidence type="ECO:0008006" key="9">
    <source>
        <dbReference type="Google" id="ProtNLM"/>
    </source>
</evidence>
<dbReference type="Proteomes" id="UP000680304">
    <property type="component" value="Unassembled WGS sequence"/>
</dbReference>
<feature type="domain" description="Plastocyanin-like" evidence="5">
    <location>
        <begin position="583"/>
        <end position="686"/>
    </location>
</feature>
<proteinExistence type="predicted"/>
<keyword evidence="4" id="KW-1133">Transmembrane helix</keyword>
<dbReference type="InterPro" id="IPR045087">
    <property type="entry name" value="Cu-oxidase_fam"/>
</dbReference>
<evidence type="ECO:0000256" key="1">
    <source>
        <dbReference type="ARBA" id="ARBA00022723"/>
    </source>
</evidence>
<dbReference type="PROSITE" id="PS00080">
    <property type="entry name" value="MULTICOPPER_OXIDASE2"/>
    <property type="match status" value="1"/>
</dbReference>
<dbReference type="InterPro" id="IPR011706">
    <property type="entry name" value="Cu-oxidase_C"/>
</dbReference>
<feature type="compositionally biased region" description="Polar residues" evidence="3">
    <location>
        <begin position="262"/>
        <end position="278"/>
    </location>
</feature>
<evidence type="ECO:0000256" key="2">
    <source>
        <dbReference type="ARBA" id="ARBA00023002"/>
    </source>
</evidence>
<evidence type="ECO:0000313" key="8">
    <source>
        <dbReference type="Proteomes" id="UP000680304"/>
    </source>
</evidence>
<feature type="transmembrane region" description="Helical" evidence="4">
    <location>
        <begin position="81"/>
        <end position="99"/>
    </location>
</feature>
<comment type="caution">
    <text evidence="7">The sequence shown here is derived from an EMBL/GenBank/DDBJ whole genome shotgun (WGS) entry which is preliminary data.</text>
</comment>
<keyword evidence="2" id="KW-0560">Oxidoreductase</keyword>
<feature type="domain" description="Plastocyanin-like" evidence="6">
    <location>
        <begin position="297"/>
        <end position="410"/>
    </location>
</feature>
<accession>A0ABQ4NF25</accession>
<feature type="transmembrane region" description="Helical" evidence="4">
    <location>
        <begin position="128"/>
        <end position="146"/>
    </location>
</feature>
<dbReference type="EMBL" id="BOVJ01000218">
    <property type="protein sequence ID" value="GIQ66840.1"/>
    <property type="molecule type" value="Genomic_DNA"/>
</dbReference>
<evidence type="ECO:0000256" key="3">
    <source>
        <dbReference type="SAM" id="MobiDB-lite"/>
    </source>
</evidence>
<evidence type="ECO:0000256" key="4">
    <source>
        <dbReference type="SAM" id="Phobius"/>
    </source>
</evidence>
<dbReference type="InterPro" id="IPR011707">
    <property type="entry name" value="Cu-oxidase-like_N"/>
</dbReference>
<dbReference type="InterPro" id="IPR002355">
    <property type="entry name" value="Cu_oxidase_Cu_BS"/>
</dbReference>
<dbReference type="Pfam" id="PF07731">
    <property type="entry name" value="Cu-oxidase_2"/>
    <property type="match status" value="1"/>
</dbReference>
<keyword evidence="4" id="KW-0812">Transmembrane</keyword>
<evidence type="ECO:0000259" key="5">
    <source>
        <dbReference type="Pfam" id="PF07731"/>
    </source>
</evidence>
<evidence type="ECO:0000259" key="6">
    <source>
        <dbReference type="Pfam" id="PF07732"/>
    </source>
</evidence>
<dbReference type="InterPro" id="IPR008972">
    <property type="entry name" value="Cupredoxin"/>
</dbReference>
<dbReference type="CDD" id="cd13861">
    <property type="entry name" value="CuRO_1_CumA_like"/>
    <property type="match status" value="1"/>
</dbReference>
<feature type="transmembrane region" description="Helical" evidence="4">
    <location>
        <begin position="12"/>
        <end position="32"/>
    </location>
</feature>
<reference evidence="7 8" key="1">
    <citation type="submission" date="2021-04" db="EMBL/GenBank/DDBJ databases">
        <title>Draft genome sequence of Paenibacillus cisolokensis, LC2-13A.</title>
        <authorList>
            <person name="Uke A."/>
            <person name="Chhe C."/>
            <person name="Baramee S."/>
            <person name="Kosugi A."/>
        </authorList>
    </citation>
    <scope>NUCLEOTIDE SEQUENCE [LARGE SCALE GENOMIC DNA]</scope>
    <source>
        <strain evidence="7 8">LC2-13A</strain>
    </source>
</reference>
<dbReference type="PANTHER" id="PTHR11709">
    <property type="entry name" value="MULTI-COPPER OXIDASE"/>
    <property type="match status" value="1"/>
</dbReference>
<dbReference type="Gene3D" id="2.60.40.420">
    <property type="entry name" value="Cupredoxins - blue copper proteins"/>
    <property type="match status" value="3"/>
</dbReference>
<keyword evidence="8" id="KW-1185">Reference proteome</keyword>
<keyword evidence="4" id="KW-0472">Membrane</keyword>
<feature type="region of interest" description="Disordered" evidence="3">
    <location>
        <begin position="255"/>
        <end position="288"/>
    </location>
</feature>